<keyword evidence="4" id="KW-0802">TPR repeat</keyword>
<protein>
    <submittedName>
        <fullName evidence="8">Cytochrome c-type biogenesis protein CcmH</fullName>
    </submittedName>
</protein>
<dbReference type="InterPro" id="IPR051263">
    <property type="entry name" value="C-type_cytochrome_biogenesis"/>
</dbReference>
<feature type="domain" description="Cytochrome c-type biogenesis protein H TPR" evidence="7">
    <location>
        <begin position="139"/>
        <end position="255"/>
    </location>
</feature>
<keyword evidence="9" id="KW-1185">Reference proteome</keyword>
<evidence type="ECO:0000313" key="9">
    <source>
        <dbReference type="Proteomes" id="UP000190135"/>
    </source>
</evidence>
<feature type="transmembrane region" description="Helical" evidence="6">
    <location>
        <begin position="94"/>
        <end position="113"/>
    </location>
</feature>
<feature type="compositionally biased region" description="Low complexity" evidence="5">
    <location>
        <begin position="284"/>
        <end position="308"/>
    </location>
</feature>
<dbReference type="Proteomes" id="UP000190135">
    <property type="component" value="Unassembled WGS sequence"/>
</dbReference>
<keyword evidence="6" id="KW-1133">Transmembrane helix</keyword>
<evidence type="ECO:0000256" key="6">
    <source>
        <dbReference type="SAM" id="Phobius"/>
    </source>
</evidence>
<feature type="region of interest" description="Disordered" evidence="5">
    <location>
        <begin position="275"/>
        <end position="322"/>
    </location>
</feature>
<dbReference type="Gene3D" id="1.25.40.10">
    <property type="entry name" value="Tetratricopeptide repeat domain"/>
    <property type="match status" value="3"/>
</dbReference>
<dbReference type="STRING" id="1365950.SAMN05428963_10269"/>
<dbReference type="Pfam" id="PF23914">
    <property type="entry name" value="TPR_CcmH_CycH"/>
    <property type="match status" value="1"/>
</dbReference>
<evidence type="ECO:0000256" key="3">
    <source>
        <dbReference type="ARBA" id="ARBA00022748"/>
    </source>
</evidence>
<keyword evidence="6" id="KW-0472">Membrane</keyword>
<evidence type="ECO:0000259" key="7">
    <source>
        <dbReference type="Pfam" id="PF23914"/>
    </source>
</evidence>
<dbReference type="GO" id="GO:0017004">
    <property type="term" value="P:cytochrome complex assembly"/>
    <property type="evidence" value="ECO:0007669"/>
    <property type="project" value="UniProtKB-KW"/>
</dbReference>
<feature type="region of interest" description="Disordered" evidence="5">
    <location>
        <begin position="393"/>
        <end position="422"/>
    </location>
</feature>
<dbReference type="PANTHER" id="PTHR47870">
    <property type="entry name" value="CYTOCHROME C-TYPE BIOGENESIS PROTEIN CCMH"/>
    <property type="match status" value="1"/>
</dbReference>
<dbReference type="OrthoDB" id="9815847at2"/>
<keyword evidence="6" id="KW-0812">Transmembrane</keyword>
<dbReference type="GO" id="GO:0030313">
    <property type="term" value="C:cell envelope"/>
    <property type="evidence" value="ECO:0007669"/>
    <property type="project" value="UniProtKB-SubCell"/>
</dbReference>
<evidence type="ECO:0000313" key="8">
    <source>
        <dbReference type="EMBL" id="SJZ64611.1"/>
    </source>
</evidence>
<keyword evidence="2" id="KW-0677">Repeat</keyword>
<evidence type="ECO:0000256" key="2">
    <source>
        <dbReference type="ARBA" id="ARBA00022737"/>
    </source>
</evidence>
<keyword evidence="3" id="KW-0201">Cytochrome c-type biogenesis</keyword>
<gene>
    <name evidence="8" type="ORF">SAMN05428963_10269</name>
</gene>
<dbReference type="EMBL" id="FUXL01000002">
    <property type="protein sequence ID" value="SJZ64611.1"/>
    <property type="molecule type" value="Genomic_DNA"/>
</dbReference>
<evidence type="ECO:0000256" key="5">
    <source>
        <dbReference type="SAM" id="MobiDB-lite"/>
    </source>
</evidence>
<dbReference type="InterPro" id="IPR056413">
    <property type="entry name" value="TPR_CcmH_CycH"/>
</dbReference>
<dbReference type="InterPro" id="IPR011990">
    <property type="entry name" value="TPR-like_helical_dom_sf"/>
</dbReference>
<evidence type="ECO:0000256" key="4">
    <source>
        <dbReference type="ARBA" id="ARBA00022803"/>
    </source>
</evidence>
<dbReference type="InterPro" id="IPR017560">
    <property type="entry name" value="Cyt_c_biogenesis_CcmI"/>
</dbReference>
<dbReference type="NCBIfam" id="TIGR03142">
    <property type="entry name" value="cytochro_ccmI"/>
    <property type="match status" value="1"/>
</dbReference>
<reference evidence="8 9" key="1">
    <citation type="submission" date="2017-02" db="EMBL/GenBank/DDBJ databases">
        <authorList>
            <person name="Peterson S.W."/>
        </authorList>
    </citation>
    <scope>NUCLEOTIDE SEQUENCE [LARGE SCALE GENOMIC DNA]</scope>
    <source>
        <strain evidence="8 9">USBA 369</strain>
    </source>
</reference>
<proteinExistence type="predicted"/>
<sequence length="513" mass="54553">MLFWILAAGLTALFTLLVLWPLFRPEAGLQPSNAEHDVEVYGAQLAELEGDVARGTITPEEAETAKAEIGRRLLRAAKRAGATSPSRQSITSNVAIFAVLVALFVPGVAFGLYSTIGSPGTPDLPLAARRMAPQDSSTEALIAHVEQRLKDAPDDGRGWDVIAPVYLRLNRPEDAAKAFRNAIRLLGTSPMRESGLGEALTRIAGGEVTDEARAAFDRAVSQDKSFLPARFFVALDDSQEEDYAAAERAWSALIADSTPDAPWMKIAQEGLSDARSHLGKSGDATAEANASSSSPPASATAPSMPGPTGADMEAAASLSPGDRQEMIQGMVSRLAERLRQTPEDADGWRTLIRSYAVLGERDKARQALADAEKLFAPETPERTAINALSTELGLDSESNGAPPPDRSASAAQAMPEPSAADMAAAAELSATDRQAMIKGMVAQLAEKLDTQPNDVEGWKRLIRSYAVLNDRDSARLAFQKAEKAFADGTPERQDIAVLARQLGLAAEGETKTP</sequence>
<dbReference type="GO" id="GO:0005886">
    <property type="term" value="C:plasma membrane"/>
    <property type="evidence" value="ECO:0007669"/>
    <property type="project" value="TreeGrafter"/>
</dbReference>
<name>A0A1T4MCM2_9HYPH</name>
<dbReference type="RefSeq" id="WP_078706778.1">
    <property type="nucleotide sequence ID" value="NZ_FUXL01000002.1"/>
</dbReference>
<organism evidence="8 9">
    <name type="scientific">Consotaella salsifontis</name>
    <dbReference type="NCBI Taxonomy" id="1365950"/>
    <lineage>
        <taxon>Bacteria</taxon>
        <taxon>Pseudomonadati</taxon>
        <taxon>Pseudomonadota</taxon>
        <taxon>Alphaproteobacteria</taxon>
        <taxon>Hyphomicrobiales</taxon>
        <taxon>Aurantimonadaceae</taxon>
        <taxon>Consotaella</taxon>
    </lineage>
</organism>
<comment type="subcellular location">
    <subcellularLocation>
        <location evidence="1">Cell envelope</location>
    </subcellularLocation>
</comment>
<dbReference type="AlphaFoldDB" id="A0A1T4MCM2"/>
<dbReference type="PANTHER" id="PTHR47870:SF1">
    <property type="entry name" value="CYTOCHROME C-TYPE BIOGENESIS PROTEIN CCMH"/>
    <property type="match status" value="1"/>
</dbReference>
<feature type="compositionally biased region" description="Low complexity" evidence="5">
    <location>
        <begin position="413"/>
        <end position="422"/>
    </location>
</feature>
<accession>A0A1T4MCM2</accession>
<dbReference type="SUPFAM" id="SSF48452">
    <property type="entry name" value="TPR-like"/>
    <property type="match status" value="1"/>
</dbReference>
<feature type="transmembrane region" description="Helical" evidence="6">
    <location>
        <begin position="6"/>
        <end position="23"/>
    </location>
</feature>
<evidence type="ECO:0000256" key="1">
    <source>
        <dbReference type="ARBA" id="ARBA00004196"/>
    </source>
</evidence>